<evidence type="ECO:0000256" key="1">
    <source>
        <dbReference type="ARBA" id="ARBA00004651"/>
    </source>
</evidence>
<dbReference type="RefSeq" id="WP_244727320.1">
    <property type="nucleotide sequence ID" value="NZ_CP095045.1"/>
</dbReference>
<keyword evidence="10" id="KW-1185">Reference proteome</keyword>
<feature type="domain" description="ABC transmembrane type-1" evidence="8">
    <location>
        <begin position="84"/>
        <end position="267"/>
    </location>
</feature>
<dbReference type="Gene3D" id="1.10.3720.10">
    <property type="entry name" value="MetI-like"/>
    <property type="match status" value="2"/>
</dbReference>
<feature type="transmembrane region" description="Helical" evidence="7">
    <location>
        <begin position="136"/>
        <end position="159"/>
    </location>
</feature>
<dbReference type="Proteomes" id="UP000831786">
    <property type="component" value="Chromosome"/>
</dbReference>
<feature type="transmembrane region" description="Helical" evidence="7">
    <location>
        <begin position="223"/>
        <end position="241"/>
    </location>
</feature>
<evidence type="ECO:0000256" key="2">
    <source>
        <dbReference type="ARBA" id="ARBA00022448"/>
    </source>
</evidence>
<feature type="transmembrane region" description="Helical" evidence="7">
    <location>
        <begin position="27"/>
        <end position="46"/>
    </location>
</feature>
<keyword evidence="3" id="KW-1003">Cell membrane</keyword>
<comment type="similarity">
    <text evidence="7">Belongs to the binding-protein-dependent transport system permease family.</text>
</comment>
<organism evidence="9 10">
    <name type="scientific">Leucobacter allii</name>
    <dbReference type="NCBI Taxonomy" id="2932247"/>
    <lineage>
        <taxon>Bacteria</taxon>
        <taxon>Bacillati</taxon>
        <taxon>Actinomycetota</taxon>
        <taxon>Actinomycetes</taxon>
        <taxon>Micrococcales</taxon>
        <taxon>Microbacteriaceae</taxon>
        <taxon>Leucobacter</taxon>
    </lineage>
</organism>
<keyword evidence="4 7" id="KW-0812">Transmembrane</keyword>
<evidence type="ECO:0000259" key="8">
    <source>
        <dbReference type="PROSITE" id="PS50928"/>
    </source>
</evidence>
<feature type="transmembrane region" description="Helical" evidence="7">
    <location>
        <begin position="548"/>
        <end position="568"/>
    </location>
</feature>
<dbReference type="SUPFAM" id="SSF161098">
    <property type="entry name" value="MetI-like"/>
    <property type="match status" value="2"/>
</dbReference>
<dbReference type="InterPro" id="IPR000515">
    <property type="entry name" value="MetI-like"/>
</dbReference>
<dbReference type="EMBL" id="CP095045">
    <property type="protein sequence ID" value="UOQ56836.1"/>
    <property type="molecule type" value="Genomic_DNA"/>
</dbReference>
<evidence type="ECO:0000313" key="9">
    <source>
        <dbReference type="EMBL" id="UOQ56836.1"/>
    </source>
</evidence>
<comment type="subcellular location">
    <subcellularLocation>
        <location evidence="1 7">Cell membrane</location>
        <topology evidence="1 7">Multi-pass membrane protein</topology>
    </subcellularLocation>
</comment>
<proteinExistence type="inferred from homology"/>
<evidence type="ECO:0000256" key="4">
    <source>
        <dbReference type="ARBA" id="ARBA00022692"/>
    </source>
</evidence>
<dbReference type="PANTHER" id="PTHR30043:SF1">
    <property type="entry name" value="ABC TRANSPORT SYSTEM PERMEASE PROTEIN P69"/>
    <property type="match status" value="1"/>
</dbReference>
<dbReference type="PROSITE" id="PS50928">
    <property type="entry name" value="ABC_TM1"/>
    <property type="match status" value="2"/>
</dbReference>
<feature type="transmembrane region" description="Helical" evidence="7">
    <location>
        <begin position="517"/>
        <end position="536"/>
    </location>
</feature>
<protein>
    <submittedName>
        <fullName evidence="9">ABC transporter permease subunit</fullName>
    </submittedName>
</protein>
<dbReference type="InterPro" id="IPR035906">
    <property type="entry name" value="MetI-like_sf"/>
</dbReference>
<evidence type="ECO:0000256" key="3">
    <source>
        <dbReference type="ARBA" id="ARBA00022475"/>
    </source>
</evidence>
<name>A0ABY4FKN9_9MICO</name>
<dbReference type="CDD" id="cd06261">
    <property type="entry name" value="TM_PBP2"/>
    <property type="match status" value="1"/>
</dbReference>
<feature type="transmembrane region" description="Helical" evidence="7">
    <location>
        <begin position="247"/>
        <end position="266"/>
    </location>
</feature>
<feature type="transmembrane region" description="Helical" evidence="7">
    <location>
        <begin position="388"/>
        <end position="408"/>
    </location>
</feature>
<feature type="domain" description="ABC transmembrane type-1" evidence="8">
    <location>
        <begin position="382"/>
        <end position="565"/>
    </location>
</feature>
<evidence type="ECO:0000256" key="7">
    <source>
        <dbReference type="RuleBase" id="RU363032"/>
    </source>
</evidence>
<accession>A0ABY4FKN9</accession>
<keyword evidence="5 7" id="KW-1133">Transmembrane helix</keyword>
<reference evidence="9 10" key="1">
    <citation type="submission" date="2022-04" db="EMBL/GenBank/DDBJ databases">
        <title>Leucobacter sp. isolated from rhizosphere of garlic.</title>
        <authorList>
            <person name="Won M."/>
            <person name="Lee C.-M."/>
            <person name="Woen H.-Y."/>
            <person name="Kwon S.-W."/>
        </authorList>
    </citation>
    <scope>NUCLEOTIDE SEQUENCE [LARGE SCALE GENOMIC DNA]</scope>
    <source>
        <strain evidence="9 10">H21R-40</strain>
    </source>
</reference>
<sequence length="573" mass="59403">MTLLASAASPASTVAARAPRRRRDPQRIAAGVSLLILAGLAVWALARIDISIPGMLDSAENAERFFARVGGLEFPEPLELLRLTVLTVGLVLTGTVLAAALSVPIAYLAAENTTPGPGWRAAARFTGVLTRALPDVVLAMVFVLLFSLGALPGILAIGIHSIGMISKLFADAIEQIDEGPRRAIRAAGGSRLQEFTVGILPQVMPSWVATVLHRNDINLRGSVVLGYVGVAGLGLEMSHAFKSLNYGLGLGIALVIFLLCVAMEIVSSAVRVAMLGERAGTGVFVRLLSRRGAGARPSPPGAAPVAAFASVEAAMRRPWTAGRIRGTAAAWLAVAAVVGGVIVSEITWGDVFTFWGKIPAVASSFWPPNFGSYGFETIAAAMLETIEIALAATLITVVVSIVVGSLAARNVAPNPAARSGFRLLLVGIRGIPELILAIVLIVITGLGAQAGTIALAVGGVGLLGKLIADSLEEVPRGPERALIAGGASRTQMFFGATLPQGAQSLVGHAFYLLDTNVRAATLLGIVGGGGVGYYLLNAGQGSNYQLVGSIVLMILVTVLLVEGLAMWMRRVFK</sequence>
<dbReference type="Pfam" id="PF00528">
    <property type="entry name" value="BPD_transp_1"/>
    <property type="match status" value="2"/>
</dbReference>
<evidence type="ECO:0000256" key="6">
    <source>
        <dbReference type="ARBA" id="ARBA00023136"/>
    </source>
</evidence>
<feature type="transmembrane region" description="Helical" evidence="7">
    <location>
        <begin position="83"/>
        <end position="110"/>
    </location>
</feature>
<feature type="transmembrane region" description="Helical" evidence="7">
    <location>
        <begin position="324"/>
        <end position="343"/>
    </location>
</feature>
<gene>
    <name evidence="9" type="ORF">MUN78_14375</name>
</gene>
<evidence type="ECO:0000256" key="5">
    <source>
        <dbReference type="ARBA" id="ARBA00022989"/>
    </source>
</evidence>
<dbReference type="PANTHER" id="PTHR30043">
    <property type="entry name" value="PHOSPHONATES TRANSPORT SYSTEM PERMEASE PROTEIN"/>
    <property type="match status" value="1"/>
</dbReference>
<keyword evidence="2 7" id="KW-0813">Transport</keyword>
<evidence type="ECO:0000313" key="10">
    <source>
        <dbReference type="Proteomes" id="UP000831786"/>
    </source>
</evidence>
<keyword evidence="6 7" id="KW-0472">Membrane</keyword>